<evidence type="ECO:0000313" key="5">
    <source>
        <dbReference type="Proteomes" id="UP000298438"/>
    </source>
</evidence>
<feature type="modified residue" description="4-aspartylphosphate" evidence="2">
    <location>
        <position position="139"/>
    </location>
</feature>
<keyword evidence="1 2" id="KW-0597">Phosphoprotein</keyword>
<feature type="domain" description="Response regulatory" evidence="3">
    <location>
        <begin position="90"/>
        <end position="207"/>
    </location>
</feature>
<proteinExistence type="predicted"/>
<evidence type="ECO:0000259" key="3">
    <source>
        <dbReference type="PROSITE" id="PS50110"/>
    </source>
</evidence>
<reference evidence="4 5" key="1">
    <citation type="submission" date="2019-03" db="EMBL/GenBank/DDBJ databases">
        <title>Draft Genome Sequence of Massilia arenosa sp. nov., a Novel Massilia Species Isolated from a Sandy-loam Maize Soil.</title>
        <authorList>
            <person name="Raths R."/>
            <person name="Peta V."/>
            <person name="Bucking H."/>
        </authorList>
    </citation>
    <scope>NUCLEOTIDE SEQUENCE [LARGE SCALE GENOMIC DNA]</scope>
    <source>
        <strain evidence="4 5">MC02</strain>
    </source>
</reference>
<dbReference type="GO" id="GO:0000160">
    <property type="term" value="P:phosphorelay signal transduction system"/>
    <property type="evidence" value="ECO:0007669"/>
    <property type="project" value="InterPro"/>
</dbReference>
<accession>A0A4Y9SHH4</accession>
<dbReference type="PROSITE" id="PS50110">
    <property type="entry name" value="RESPONSE_REGULATORY"/>
    <property type="match status" value="1"/>
</dbReference>
<dbReference type="PANTHER" id="PTHR44591:SF18">
    <property type="entry name" value="REGULATORY PROTEIN"/>
    <property type="match status" value="1"/>
</dbReference>
<dbReference type="SUPFAM" id="SSF52172">
    <property type="entry name" value="CheY-like"/>
    <property type="match status" value="1"/>
</dbReference>
<gene>
    <name evidence="4" type="ORF">E4L96_11135</name>
</gene>
<evidence type="ECO:0000313" key="4">
    <source>
        <dbReference type="EMBL" id="TFW19816.1"/>
    </source>
</evidence>
<organism evidence="4 5">
    <name type="scientific">Zemynaea arenosa</name>
    <dbReference type="NCBI Taxonomy" id="2561931"/>
    <lineage>
        <taxon>Bacteria</taxon>
        <taxon>Pseudomonadati</taxon>
        <taxon>Pseudomonadota</taxon>
        <taxon>Betaproteobacteria</taxon>
        <taxon>Burkholderiales</taxon>
        <taxon>Oxalobacteraceae</taxon>
        <taxon>Telluria group</taxon>
        <taxon>Zemynaea</taxon>
    </lineage>
</organism>
<sequence length="208" mass="22794">MPDGTGALDRRFAGRTAHGIGSVVARDLSACRCRCSWCRWRVVRPRGWCTPSDAATDGHVPRPRHDRCHRSYKCGIRGARMAAGGRMPNSVLNVDDNEAGRYAKTRLLRNAGFRVAEAATAAEAMECIAEDPPRLVLLDVKLPDLDGRELCRRIKDDPATSHIKVVHTSAAYITQSDVESGLENGADGYLTSPVEPVELVQTLRSLMQ</sequence>
<dbReference type="EMBL" id="SPVF01000141">
    <property type="protein sequence ID" value="TFW19816.1"/>
    <property type="molecule type" value="Genomic_DNA"/>
</dbReference>
<dbReference type="Proteomes" id="UP000298438">
    <property type="component" value="Unassembled WGS sequence"/>
</dbReference>
<dbReference type="Gene3D" id="3.40.50.2300">
    <property type="match status" value="1"/>
</dbReference>
<dbReference type="AlphaFoldDB" id="A0A4Y9SHH4"/>
<dbReference type="InterPro" id="IPR001789">
    <property type="entry name" value="Sig_transdc_resp-reg_receiver"/>
</dbReference>
<protein>
    <submittedName>
        <fullName evidence="4">Response regulator</fullName>
    </submittedName>
</protein>
<keyword evidence="5" id="KW-1185">Reference proteome</keyword>
<evidence type="ECO:0000256" key="2">
    <source>
        <dbReference type="PROSITE-ProRule" id="PRU00169"/>
    </source>
</evidence>
<dbReference type="SMART" id="SM00448">
    <property type="entry name" value="REC"/>
    <property type="match status" value="1"/>
</dbReference>
<evidence type="ECO:0000256" key="1">
    <source>
        <dbReference type="ARBA" id="ARBA00022553"/>
    </source>
</evidence>
<comment type="caution">
    <text evidence="4">The sequence shown here is derived from an EMBL/GenBank/DDBJ whole genome shotgun (WGS) entry which is preliminary data.</text>
</comment>
<dbReference type="OrthoDB" id="8757774at2"/>
<dbReference type="PANTHER" id="PTHR44591">
    <property type="entry name" value="STRESS RESPONSE REGULATOR PROTEIN 1"/>
    <property type="match status" value="1"/>
</dbReference>
<dbReference type="InterPro" id="IPR011006">
    <property type="entry name" value="CheY-like_superfamily"/>
</dbReference>
<dbReference type="Pfam" id="PF00072">
    <property type="entry name" value="Response_reg"/>
    <property type="match status" value="1"/>
</dbReference>
<dbReference type="InterPro" id="IPR050595">
    <property type="entry name" value="Bact_response_regulator"/>
</dbReference>
<name>A0A4Y9SHH4_9BURK</name>